<name>B1YKN0_EXIS2</name>
<dbReference type="CDD" id="cd06225">
    <property type="entry name" value="HAMP"/>
    <property type="match status" value="1"/>
</dbReference>
<dbReference type="Gene3D" id="3.30.450.40">
    <property type="match status" value="1"/>
</dbReference>
<keyword evidence="5" id="KW-0597">Phosphoprotein</keyword>
<proteinExistence type="predicted"/>
<evidence type="ECO:0000256" key="8">
    <source>
        <dbReference type="ARBA" id="ARBA00022777"/>
    </source>
</evidence>
<dbReference type="KEGG" id="esi:Exig_0732"/>
<dbReference type="PRINTS" id="PR00344">
    <property type="entry name" value="BCTRLSENSOR"/>
</dbReference>
<keyword evidence="10" id="KW-0902">Two-component regulatory system</keyword>
<feature type="domain" description="HAMP" evidence="15">
    <location>
        <begin position="238"/>
        <end position="291"/>
    </location>
</feature>
<dbReference type="eggNOG" id="COG5002">
    <property type="taxonomic scope" value="Bacteria"/>
</dbReference>
<evidence type="ECO:0000256" key="9">
    <source>
        <dbReference type="ARBA" id="ARBA00022840"/>
    </source>
</evidence>
<evidence type="ECO:0000256" key="7">
    <source>
        <dbReference type="ARBA" id="ARBA00022741"/>
    </source>
</evidence>
<evidence type="ECO:0000313" key="16">
    <source>
        <dbReference type="EMBL" id="ACB60213.1"/>
    </source>
</evidence>
<keyword evidence="17" id="KW-1185">Reference proteome</keyword>
<dbReference type="Gene3D" id="6.10.340.10">
    <property type="match status" value="1"/>
</dbReference>
<dbReference type="Pfam" id="PF00672">
    <property type="entry name" value="HAMP"/>
    <property type="match status" value="1"/>
</dbReference>
<dbReference type="EMBL" id="CP001022">
    <property type="protein sequence ID" value="ACB60213.1"/>
    <property type="molecule type" value="Genomic_DNA"/>
</dbReference>
<dbReference type="InterPro" id="IPR004358">
    <property type="entry name" value="Sig_transdc_His_kin-like_C"/>
</dbReference>
<keyword evidence="8 16" id="KW-0418">Kinase</keyword>
<dbReference type="CDD" id="cd00082">
    <property type="entry name" value="HisKA"/>
    <property type="match status" value="1"/>
</dbReference>
<dbReference type="RefSeq" id="WP_012369637.1">
    <property type="nucleotide sequence ID" value="NC_010556.1"/>
</dbReference>
<evidence type="ECO:0000256" key="10">
    <source>
        <dbReference type="ARBA" id="ARBA00023012"/>
    </source>
</evidence>
<evidence type="ECO:0000256" key="4">
    <source>
        <dbReference type="ARBA" id="ARBA00022475"/>
    </source>
</evidence>
<evidence type="ECO:0000256" key="3">
    <source>
        <dbReference type="ARBA" id="ARBA00012438"/>
    </source>
</evidence>
<reference evidence="16 17" key="1">
    <citation type="journal article" date="2006" name="Extremophiles">
        <title>Characterization of Exiguobacterium isolates from the Siberian permafrost. Description of Exiguobacterium sibiricum sp. nov.</title>
        <authorList>
            <person name="Rodrigues D.F."/>
            <person name="Goris J."/>
            <person name="Vishnivetskaya T."/>
            <person name="Gilichinsky D."/>
            <person name="Thomashow M.F."/>
            <person name="Tiedje J.M."/>
        </authorList>
    </citation>
    <scope>NUCLEOTIDE SEQUENCE [LARGE SCALE GENOMIC DNA]</scope>
    <source>
        <strain evidence="17">DSM 17290 / CIP 109462 / JCM 13490 / 255-15</strain>
    </source>
</reference>
<dbReference type="HOGENOM" id="CLU_000445_89_16_9"/>
<comment type="catalytic activity">
    <reaction evidence="1">
        <text>ATP + protein L-histidine = ADP + protein N-phospho-L-histidine.</text>
        <dbReference type="EC" id="2.7.13.3"/>
    </reaction>
</comment>
<feature type="coiled-coil region" evidence="12">
    <location>
        <begin position="283"/>
        <end position="331"/>
    </location>
</feature>
<dbReference type="SUPFAM" id="SSF55874">
    <property type="entry name" value="ATPase domain of HSP90 chaperone/DNA topoisomerase II/histidine kinase"/>
    <property type="match status" value="1"/>
</dbReference>
<dbReference type="PANTHER" id="PTHR43711">
    <property type="entry name" value="TWO-COMPONENT HISTIDINE KINASE"/>
    <property type="match status" value="1"/>
</dbReference>
<dbReference type="PROSITE" id="PS50885">
    <property type="entry name" value="HAMP"/>
    <property type="match status" value="1"/>
</dbReference>
<evidence type="ECO:0000313" key="17">
    <source>
        <dbReference type="Proteomes" id="UP000001681"/>
    </source>
</evidence>
<keyword evidence="9" id="KW-0067">ATP-binding</keyword>
<evidence type="ECO:0000256" key="5">
    <source>
        <dbReference type="ARBA" id="ARBA00022553"/>
    </source>
</evidence>
<dbReference type="PANTHER" id="PTHR43711:SF31">
    <property type="entry name" value="HISTIDINE KINASE"/>
    <property type="match status" value="1"/>
</dbReference>
<reference evidence="16 17" key="2">
    <citation type="journal article" date="2008" name="BMC Genomics">
        <title>Architecture of thermal adaptation in an Exiguobacterium sibiricum strain isolated from 3 million year old permafrost: a genome and transcriptome approach.</title>
        <authorList>
            <person name="Rodrigues D.F."/>
            <person name="Ivanova N."/>
            <person name="He Z."/>
            <person name="Huebner M."/>
            <person name="Zhou J."/>
            <person name="Tiedje J.M."/>
        </authorList>
    </citation>
    <scope>NUCLEOTIDE SEQUENCE [LARGE SCALE GENOMIC DNA]</scope>
    <source>
        <strain evidence="17">DSM 17290 / CIP 109462 / JCM 13490 / 255-15</strain>
    </source>
</reference>
<evidence type="ECO:0000259" key="15">
    <source>
        <dbReference type="PROSITE" id="PS50885"/>
    </source>
</evidence>
<dbReference type="Proteomes" id="UP000001681">
    <property type="component" value="Chromosome"/>
</dbReference>
<dbReference type="AlphaFoldDB" id="B1YKN0"/>
<dbReference type="InterPro" id="IPR003660">
    <property type="entry name" value="HAMP_dom"/>
</dbReference>
<evidence type="ECO:0000256" key="2">
    <source>
        <dbReference type="ARBA" id="ARBA00004651"/>
    </source>
</evidence>
<comment type="subcellular location">
    <subcellularLocation>
        <location evidence="2">Cell membrane</location>
        <topology evidence="2">Multi-pass membrane protein</topology>
    </subcellularLocation>
</comment>
<dbReference type="Pfam" id="PF00512">
    <property type="entry name" value="HisKA"/>
    <property type="match status" value="1"/>
</dbReference>
<dbReference type="SUPFAM" id="SSF47384">
    <property type="entry name" value="Homodimeric domain of signal transducing histidine kinase"/>
    <property type="match status" value="1"/>
</dbReference>
<evidence type="ECO:0000256" key="11">
    <source>
        <dbReference type="ARBA" id="ARBA00023136"/>
    </source>
</evidence>
<dbReference type="OrthoDB" id="2356563at2"/>
<dbReference type="Pfam" id="PF02518">
    <property type="entry name" value="HATPase_c"/>
    <property type="match status" value="1"/>
</dbReference>
<keyword evidence="13" id="KW-1133">Transmembrane helix</keyword>
<keyword evidence="4" id="KW-1003">Cell membrane</keyword>
<feature type="transmembrane region" description="Helical" evidence="13">
    <location>
        <begin position="216"/>
        <end position="237"/>
    </location>
</feature>
<dbReference type="InterPro" id="IPR003661">
    <property type="entry name" value="HisK_dim/P_dom"/>
</dbReference>
<dbReference type="InterPro" id="IPR036890">
    <property type="entry name" value="HATPase_C_sf"/>
</dbReference>
<dbReference type="STRING" id="262543.Exig_0732"/>
<evidence type="ECO:0000256" key="6">
    <source>
        <dbReference type="ARBA" id="ARBA00022679"/>
    </source>
</evidence>
<dbReference type="InterPro" id="IPR050736">
    <property type="entry name" value="Sensor_HK_Regulatory"/>
</dbReference>
<dbReference type="FunFam" id="3.30.565.10:FF:000006">
    <property type="entry name" value="Sensor histidine kinase WalK"/>
    <property type="match status" value="1"/>
</dbReference>
<keyword evidence="11 13" id="KW-0472">Membrane</keyword>
<dbReference type="InterPro" id="IPR029016">
    <property type="entry name" value="GAF-like_dom_sf"/>
</dbReference>
<keyword evidence="13" id="KW-0812">Transmembrane</keyword>
<dbReference type="SMART" id="SM00387">
    <property type="entry name" value="HATPase_c"/>
    <property type="match status" value="1"/>
</dbReference>
<dbReference type="eggNOG" id="COG3850">
    <property type="taxonomic scope" value="Bacteria"/>
</dbReference>
<gene>
    <name evidence="16" type="ordered locus">Exig_0732</name>
</gene>
<dbReference type="GO" id="GO:0005524">
    <property type="term" value="F:ATP binding"/>
    <property type="evidence" value="ECO:0007669"/>
    <property type="project" value="UniProtKB-KW"/>
</dbReference>
<dbReference type="SUPFAM" id="SSF158472">
    <property type="entry name" value="HAMP domain-like"/>
    <property type="match status" value="1"/>
</dbReference>
<dbReference type="InterPro" id="IPR003594">
    <property type="entry name" value="HATPase_dom"/>
</dbReference>
<evidence type="ECO:0000256" key="13">
    <source>
        <dbReference type="SAM" id="Phobius"/>
    </source>
</evidence>
<dbReference type="InterPro" id="IPR036097">
    <property type="entry name" value="HisK_dim/P_sf"/>
</dbReference>
<dbReference type="SUPFAM" id="SSF55781">
    <property type="entry name" value="GAF domain-like"/>
    <property type="match status" value="1"/>
</dbReference>
<accession>B1YKN0</accession>
<dbReference type="GO" id="GO:0005886">
    <property type="term" value="C:plasma membrane"/>
    <property type="evidence" value="ECO:0007669"/>
    <property type="project" value="UniProtKB-SubCell"/>
</dbReference>
<evidence type="ECO:0000256" key="1">
    <source>
        <dbReference type="ARBA" id="ARBA00000085"/>
    </source>
</evidence>
<sequence>MIIQWINRKIGRQLMASFYIVLTTLMISSLVVYTYTDTKLQETRLKLEDIRERSARAGALWEEWQDLQFNMRGYALIGDQDIYQKMINQRKTIDEQTRWFEENAIYQQGKDYSRSSRELYAYYFEAILPLIQSYVEAKSSGTVTESFLEGKTLTSLPLGKELLANGQIKLDASGNIDVLSEINKSELALGGYRDFLEDWSEKTSRQLEQEIQTTQLIWLSNIIVLVGVLIFFVYPFIRKITAELLSLVKNSQRLAGGEDIKHVKVSGRKDEIGILALSFNQMASSISDNKQHLLAKNEELQAQQEELQAQQEELQAQQQELEEALELTMRNEQHLQYRNDLTETLAAREALTAYPEIIEKLIAITDSEIGALVFVDEGSAYSIVTHGMTEELSERLLGSDLSLLKRAESLKKAVHSSKQVASDHPLPYPYYMYETAVPIFDPASEEAIAFIYLVRYRDQFTNEQMRDIMSFSRQLSLSLLRMRLFDEMNREKTKTERILDSIREAVIYIEPGKDEVFVNRPLYDLFPELQYGAAKNETLQGCLNTIRAVVDEPEIFARYMEGILRGEVPKDSLQFSIHQQVVFIQFYVETIEVEGIRKGTMLVLRDVTKETEMDRLKSELVSTVSHELRTPLSSIYGFTELMLNRKMDLSKQDKYLKTIHSETERLSNLVNDFLDVQRMEARIQSYQKGLLNLQPLLEETTQFYAASTTNHTITFRSLTDACPLIEADEEKMKQLMNNLLNNAVKYSPFGGNIEVVLEADHHHVQFAVRDEGIGIPKSALAKLFDKFYRVDNSDSRKIGGTGLGLAICKEIVEGHDGEITVESVEKQGSTFTVKLPQSVQEYMVVPDGLDVSEK</sequence>
<evidence type="ECO:0000256" key="12">
    <source>
        <dbReference type="SAM" id="Coils"/>
    </source>
</evidence>
<dbReference type="CDD" id="cd00075">
    <property type="entry name" value="HATPase"/>
    <property type="match status" value="1"/>
</dbReference>
<keyword evidence="6 16" id="KW-0808">Transferase</keyword>
<feature type="domain" description="Histidine kinase" evidence="14">
    <location>
        <begin position="623"/>
        <end position="839"/>
    </location>
</feature>
<dbReference type="FunFam" id="1.10.287.130:FF:000001">
    <property type="entry name" value="Two-component sensor histidine kinase"/>
    <property type="match status" value="1"/>
</dbReference>
<dbReference type="SMART" id="SM00388">
    <property type="entry name" value="HisKA"/>
    <property type="match status" value="1"/>
</dbReference>
<dbReference type="InterPro" id="IPR005467">
    <property type="entry name" value="His_kinase_dom"/>
</dbReference>
<evidence type="ECO:0000259" key="14">
    <source>
        <dbReference type="PROSITE" id="PS50109"/>
    </source>
</evidence>
<keyword evidence="12" id="KW-0175">Coiled coil</keyword>
<dbReference type="Gene3D" id="1.10.287.130">
    <property type="match status" value="1"/>
</dbReference>
<keyword evidence="7" id="KW-0547">Nucleotide-binding</keyword>
<dbReference type="SMART" id="SM00304">
    <property type="entry name" value="HAMP"/>
    <property type="match status" value="1"/>
</dbReference>
<feature type="transmembrane region" description="Helical" evidence="13">
    <location>
        <begin position="16"/>
        <end position="36"/>
    </location>
</feature>
<organism evidence="16 17">
    <name type="scientific">Exiguobacterium sibiricum (strain DSM 17290 / CCUG 55495 / CIP 109462 / JCM 13490 / 255-15)</name>
    <dbReference type="NCBI Taxonomy" id="262543"/>
    <lineage>
        <taxon>Bacteria</taxon>
        <taxon>Bacillati</taxon>
        <taxon>Bacillota</taxon>
        <taxon>Bacilli</taxon>
        <taxon>Bacillales</taxon>
        <taxon>Bacillales Family XII. Incertae Sedis</taxon>
        <taxon>Exiguobacterium</taxon>
    </lineage>
</organism>
<protein>
    <recommendedName>
        <fullName evidence="3">histidine kinase</fullName>
        <ecNumber evidence="3">2.7.13.3</ecNumber>
    </recommendedName>
</protein>
<reference evidence="17" key="3">
    <citation type="submission" date="2008-04" db="EMBL/GenBank/DDBJ databases">
        <title>Complete sequence of chromosome of Exiguobacterium sibiricum 255-15.</title>
        <authorList>
            <consortium name="US DOE Joint Genome Institute"/>
            <person name="Copeland A."/>
            <person name="Lucas S."/>
            <person name="Lapidus A."/>
            <person name="Glavina del Rio T."/>
            <person name="Dalin E."/>
            <person name="Tice H."/>
            <person name="Bruce D."/>
            <person name="Goodwin L."/>
            <person name="Pitluck S."/>
            <person name="Kiss H."/>
            <person name="Chertkov O."/>
            <person name="Monk C."/>
            <person name="Brettin T."/>
            <person name="Detter J.C."/>
            <person name="Han C."/>
            <person name="Kuske C.R."/>
            <person name="Schmutz J."/>
            <person name="Larimer F."/>
            <person name="Land M."/>
            <person name="Hauser L."/>
            <person name="Kyrpides N."/>
            <person name="Mikhailova N."/>
            <person name="Vishnivetskaya T."/>
            <person name="Rodrigues D.F."/>
            <person name="Gilichinsky D."/>
            <person name="Tiedje J."/>
            <person name="Richardson P."/>
        </authorList>
    </citation>
    <scope>NUCLEOTIDE SEQUENCE [LARGE SCALE GENOMIC DNA]</scope>
    <source>
        <strain evidence="17">DSM 17290 / CIP 109462 / JCM 13490 / 255-15</strain>
    </source>
</reference>
<dbReference type="PROSITE" id="PS50109">
    <property type="entry name" value="HIS_KIN"/>
    <property type="match status" value="1"/>
</dbReference>
<dbReference type="Gene3D" id="3.30.565.10">
    <property type="entry name" value="Histidine kinase-like ATPase, C-terminal domain"/>
    <property type="match status" value="1"/>
</dbReference>
<dbReference type="EC" id="2.7.13.3" evidence="3"/>
<dbReference type="GO" id="GO:0000155">
    <property type="term" value="F:phosphorelay sensor kinase activity"/>
    <property type="evidence" value="ECO:0007669"/>
    <property type="project" value="InterPro"/>
</dbReference>